<dbReference type="EMBL" id="CP000301">
    <property type="protein sequence ID" value="ABD89302.1"/>
    <property type="molecule type" value="Genomic_DNA"/>
</dbReference>
<dbReference type="Pfam" id="PF07449">
    <property type="entry name" value="HyaE"/>
    <property type="match status" value="1"/>
</dbReference>
<evidence type="ECO:0000256" key="1">
    <source>
        <dbReference type="ARBA" id="ARBA00009004"/>
    </source>
</evidence>
<evidence type="ECO:0000256" key="2">
    <source>
        <dbReference type="PIRNR" id="PIRNR038934"/>
    </source>
</evidence>
<dbReference type="KEGG" id="rpc:RPC_3767"/>
<dbReference type="eggNOG" id="COG3118">
    <property type="taxonomic scope" value="Bacteria"/>
</dbReference>
<dbReference type="AlphaFoldDB" id="Q20ZY4"/>
<dbReference type="RefSeq" id="WP_011474184.1">
    <property type="nucleotide sequence ID" value="NC_007925.1"/>
</dbReference>
<dbReference type="SUPFAM" id="SSF52833">
    <property type="entry name" value="Thioredoxin-like"/>
    <property type="match status" value="1"/>
</dbReference>
<gene>
    <name evidence="3" type="ordered locus">RPC_3767</name>
</gene>
<accession>Q20ZY4</accession>
<reference evidence="3" key="1">
    <citation type="submission" date="2006-03" db="EMBL/GenBank/DDBJ databases">
        <title>Complete sequence of Rhodopseudomonas palustris BisB18.</title>
        <authorList>
            <consortium name="US DOE Joint Genome Institute"/>
            <person name="Copeland A."/>
            <person name="Lucas S."/>
            <person name="Lapidus A."/>
            <person name="Barry K."/>
            <person name="Detter J.C."/>
            <person name="Glavina del Rio T."/>
            <person name="Hammon N."/>
            <person name="Israni S."/>
            <person name="Dalin E."/>
            <person name="Tice H."/>
            <person name="Pitluck S."/>
            <person name="Chain P."/>
            <person name="Malfatti S."/>
            <person name="Shin M."/>
            <person name="Vergez L."/>
            <person name="Schmutz J."/>
            <person name="Larimer F."/>
            <person name="Land M."/>
            <person name="Hauser L."/>
            <person name="Pelletier D.A."/>
            <person name="Kyrpides N."/>
            <person name="Anderson I."/>
            <person name="Oda Y."/>
            <person name="Harwood C.S."/>
            <person name="Richardson P."/>
        </authorList>
    </citation>
    <scope>NUCLEOTIDE SEQUENCE [LARGE SCALE GENOMIC DNA]</scope>
    <source>
        <strain evidence="3">BisB18</strain>
    </source>
</reference>
<organism evidence="3">
    <name type="scientific">Rhodopseudomonas palustris (strain BisB18)</name>
    <dbReference type="NCBI Taxonomy" id="316056"/>
    <lineage>
        <taxon>Bacteria</taxon>
        <taxon>Pseudomonadati</taxon>
        <taxon>Pseudomonadota</taxon>
        <taxon>Alphaproteobacteria</taxon>
        <taxon>Hyphomicrobiales</taxon>
        <taxon>Nitrobacteraceae</taxon>
        <taxon>Rhodopseudomonas</taxon>
    </lineage>
</organism>
<comment type="similarity">
    <text evidence="1 2">Belongs to the HupG/HyaE family.</text>
</comment>
<protein>
    <recommendedName>
        <fullName evidence="2">Hydrogenase expression/formation protein</fullName>
    </recommendedName>
</protein>
<evidence type="ECO:0000313" key="3">
    <source>
        <dbReference type="EMBL" id="ABD89302.1"/>
    </source>
</evidence>
<dbReference type="Gene3D" id="1.20.5.510">
    <property type="entry name" value="Single helix bin"/>
    <property type="match status" value="1"/>
</dbReference>
<sequence length="133" mass="13959">MSTSLAAEDVRLDGVPTVDAATLDDLFASAPDAILLLFFRGDPSRPEVSDIAVVLPQLSKAFAGRLTPAVVAASAEAALMQRFGVRAAPSLALLRAERTLGVIAKIQDWLVYIARIEAMLKADGHSAQQGATS</sequence>
<dbReference type="PIRSF" id="PIRSF038934">
    <property type="entry name" value="HyaE_HupG"/>
    <property type="match status" value="1"/>
</dbReference>
<dbReference type="STRING" id="316056.RPC_3767"/>
<dbReference type="HOGENOM" id="CLU_144855_0_0_5"/>
<proteinExistence type="inferred from homology"/>
<dbReference type="InterPro" id="IPR010893">
    <property type="entry name" value="NiFe-hyd_mat_HyaE"/>
</dbReference>
<name>Q20ZY4_RHOPB</name>
<dbReference type="InterPro" id="IPR036249">
    <property type="entry name" value="Thioredoxin-like_sf"/>
</dbReference>
<dbReference type="OrthoDB" id="6560050at2"/>
<dbReference type="Gene3D" id="3.40.30.10">
    <property type="entry name" value="Glutaredoxin"/>
    <property type="match status" value="1"/>
</dbReference>